<evidence type="ECO:0000313" key="12">
    <source>
        <dbReference type="EMBL" id="KAG0152035.1"/>
    </source>
</evidence>
<gene>
    <name evidence="12" type="ORF">CROQUDRAFT_650638</name>
</gene>
<keyword evidence="3 9" id="KW-0732">Signal</keyword>
<dbReference type="Pfam" id="PF00728">
    <property type="entry name" value="Glyco_hydro_20"/>
    <property type="match status" value="1"/>
</dbReference>
<comment type="similarity">
    <text evidence="2 7">Belongs to the glycosyl hydrolase 20 family.</text>
</comment>
<evidence type="ECO:0000256" key="6">
    <source>
        <dbReference type="ARBA" id="ARBA00023295"/>
    </source>
</evidence>
<feature type="chain" id="PRO_5040503365" description="Beta-hexosaminidase" evidence="9">
    <location>
        <begin position="23"/>
        <end position="595"/>
    </location>
</feature>
<dbReference type="GO" id="GO:0016020">
    <property type="term" value="C:membrane"/>
    <property type="evidence" value="ECO:0007669"/>
    <property type="project" value="TreeGrafter"/>
</dbReference>
<proteinExistence type="inferred from homology"/>
<sequence length="595" mass="66796">MSRACLTVVLRGLICFLSSVIAIWPAPTTIQQGSQYLTLSSNFTFLYVKDTPSRFWAPPPDLKEAVKETQKFILTDEHQVLVPDRGESLRSVVTSSRSLSKLELKLSANGHIRSITNETRQAPSLRDEAYTLEIKLEPVPEATLTANSSLGFLRGLQSFSQLVYTLPPLLRNDSLVSNRQQLYAIPDGSQRVRYLRAPVSVQDAPSFKWRGLLLDTSRNFFPIPDLKRTIDAMSWAKLNIFHWHIVDAQSWPLQVTNLPLLDQKGAYSPSERYLTHEIQDFIAHANSKGVDVMVEFDTPGHTSVVGDAYPELVACKNFKPWWVYAAEPPSGQLRIMDDRAVELAKQIYTTIAQEVPGTLFSTGGDEVNQKCYGTDKPTQDALTSKNMTLTEALFRFVNQTQQALRAEGKTPVIWEELVLDDNLTLGSDTIVAVWRSSVNARSVLNKGYRIVHAASDFTYLDCGIGEWLGNETDGTSWCDPFKTWQKIYSFNPYTNVSHSQYNQILGGQALLWSEQADPQNLDTLLWPRALAAAEVYWTGAEHSIDGQAPAARNSIEALPRIHDMRYRMVQRKIRATPLQPQYCALRIGECNGPPA</sequence>
<dbReference type="Proteomes" id="UP000886653">
    <property type="component" value="Unassembled WGS sequence"/>
</dbReference>
<protein>
    <recommendedName>
        <fullName evidence="7">Beta-hexosaminidase</fullName>
        <ecNumber evidence="7">3.2.1.52</ecNumber>
    </recommendedName>
</protein>
<evidence type="ECO:0000259" key="10">
    <source>
        <dbReference type="Pfam" id="PF00728"/>
    </source>
</evidence>
<evidence type="ECO:0000256" key="4">
    <source>
        <dbReference type="ARBA" id="ARBA00022801"/>
    </source>
</evidence>
<dbReference type="InterPro" id="IPR015883">
    <property type="entry name" value="Glyco_hydro_20_cat"/>
</dbReference>
<feature type="active site" description="Proton donor" evidence="8">
    <location>
        <position position="366"/>
    </location>
</feature>
<evidence type="ECO:0000256" key="8">
    <source>
        <dbReference type="PIRSR" id="PIRSR001093-1"/>
    </source>
</evidence>
<dbReference type="InterPro" id="IPR025705">
    <property type="entry name" value="Beta_hexosaminidase_sua/sub"/>
</dbReference>
<evidence type="ECO:0000259" key="11">
    <source>
        <dbReference type="Pfam" id="PF14845"/>
    </source>
</evidence>
<organism evidence="12 13">
    <name type="scientific">Cronartium quercuum f. sp. fusiforme G11</name>
    <dbReference type="NCBI Taxonomy" id="708437"/>
    <lineage>
        <taxon>Eukaryota</taxon>
        <taxon>Fungi</taxon>
        <taxon>Dikarya</taxon>
        <taxon>Basidiomycota</taxon>
        <taxon>Pucciniomycotina</taxon>
        <taxon>Pucciniomycetes</taxon>
        <taxon>Pucciniales</taxon>
        <taxon>Coleosporiaceae</taxon>
        <taxon>Cronartium</taxon>
    </lineage>
</organism>
<dbReference type="PANTHER" id="PTHR22600">
    <property type="entry name" value="BETA-HEXOSAMINIDASE"/>
    <property type="match status" value="1"/>
</dbReference>
<dbReference type="EC" id="3.2.1.52" evidence="7"/>
<dbReference type="PANTHER" id="PTHR22600:SF26">
    <property type="entry name" value="BETA-N-ACETYLHEXOSAMINIDASE"/>
    <property type="match status" value="1"/>
</dbReference>
<dbReference type="AlphaFoldDB" id="A0A9P6THS5"/>
<dbReference type="InterPro" id="IPR029018">
    <property type="entry name" value="Hex-like_dom2"/>
</dbReference>
<dbReference type="GO" id="GO:0004563">
    <property type="term" value="F:beta-N-acetylhexosaminidase activity"/>
    <property type="evidence" value="ECO:0007669"/>
    <property type="project" value="UniProtKB-EC"/>
</dbReference>
<dbReference type="Gene3D" id="3.30.379.10">
    <property type="entry name" value="Chitobiase/beta-hexosaminidase domain 2-like"/>
    <property type="match status" value="1"/>
</dbReference>
<evidence type="ECO:0000313" key="13">
    <source>
        <dbReference type="Proteomes" id="UP000886653"/>
    </source>
</evidence>
<dbReference type="GO" id="GO:0005975">
    <property type="term" value="P:carbohydrate metabolic process"/>
    <property type="evidence" value="ECO:0007669"/>
    <property type="project" value="InterPro"/>
</dbReference>
<reference evidence="12" key="1">
    <citation type="submission" date="2013-11" db="EMBL/GenBank/DDBJ databases">
        <title>Genome sequence of the fusiform rust pathogen reveals effectors for host alternation and coevolution with pine.</title>
        <authorList>
            <consortium name="DOE Joint Genome Institute"/>
            <person name="Smith K."/>
            <person name="Pendleton A."/>
            <person name="Kubisiak T."/>
            <person name="Anderson C."/>
            <person name="Salamov A."/>
            <person name="Aerts A."/>
            <person name="Riley R."/>
            <person name="Clum A."/>
            <person name="Lindquist E."/>
            <person name="Ence D."/>
            <person name="Campbell M."/>
            <person name="Kronenberg Z."/>
            <person name="Feau N."/>
            <person name="Dhillon B."/>
            <person name="Hamelin R."/>
            <person name="Burleigh J."/>
            <person name="Smith J."/>
            <person name="Yandell M."/>
            <person name="Nelson C."/>
            <person name="Grigoriev I."/>
            <person name="Davis J."/>
        </authorList>
    </citation>
    <scope>NUCLEOTIDE SEQUENCE</scope>
    <source>
        <strain evidence="12">G11</strain>
    </source>
</reference>
<comment type="catalytic activity">
    <reaction evidence="1 7">
        <text>Hydrolysis of terminal non-reducing N-acetyl-D-hexosamine residues in N-acetyl-beta-D-hexosaminides.</text>
        <dbReference type="EC" id="3.2.1.52"/>
    </reaction>
</comment>
<evidence type="ECO:0000256" key="3">
    <source>
        <dbReference type="ARBA" id="ARBA00022729"/>
    </source>
</evidence>
<evidence type="ECO:0000256" key="5">
    <source>
        <dbReference type="ARBA" id="ARBA00023180"/>
    </source>
</evidence>
<dbReference type="GO" id="GO:0030203">
    <property type="term" value="P:glycosaminoglycan metabolic process"/>
    <property type="evidence" value="ECO:0007669"/>
    <property type="project" value="TreeGrafter"/>
</dbReference>
<accession>A0A9P6THS5</accession>
<dbReference type="SUPFAM" id="SSF55545">
    <property type="entry name" value="beta-N-acetylhexosaminidase-like domain"/>
    <property type="match status" value="1"/>
</dbReference>
<dbReference type="PRINTS" id="PR00738">
    <property type="entry name" value="GLHYDRLASE20"/>
</dbReference>
<dbReference type="OrthoDB" id="428480at2759"/>
<dbReference type="FunFam" id="3.20.20.80:FF:000063">
    <property type="entry name" value="Beta-hexosaminidase"/>
    <property type="match status" value="1"/>
</dbReference>
<evidence type="ECO:0000256" key="2">
    <source>
        <dbReference type="ARBA" id="ARBA00006285"/>
    </source>
</evidence>
<evidence type="ECO:0000256" key="9">
    <source>
        <dbReference type="SAM" id="SignalP"/>
    </source>
</evidence>
<keyword evidence="4 7" id="KW-0378">Hydrolase</keyword>
<evidence type="ECO:0000256" key="7">
    <source>
        <dbReference type="PIRNR" id="PIRNR001093"/>
    </source>
</evidence>
<dbReference type="InterPro" id="IPR017853">
    <property type="entry name" value="GH"/>
</dbReference>
<feature type="signal peptide" evidence="9">
    <location>
        <begin position="1"/>
        <end position="22"/>
    </location>
</feature>
<keyword evidence="5" id="KW-0325">Glycoprotein</keyword>
<dbReference type="SUPFAM" id="SSF51445">
    <property type="entry name" value="(Trans)glycosidases"/>
    <property type="match status" value="1"/>
</dbReference>
<keyword evidence="6 7" id="KW-0326">Glycosidase</keyword>
<feature type="domain" description="Glycoside hydrolase family 20 catalytic" evidence="10">
    <location>
        <begin position="207"/>
        <end position="539"/>
    </location>
</feature>
<feature type="domain" description="Beta-hexosaminidase eukaryotic type N-terminal" evidence="11">
    <location>
        <begin position="23"/>
        <end position="162"/>
    </location>
</feature>
<dbReference type="Pfam" id="PF14845">
    <property type="entry name" value="Glycohydro_20b2"/>
    <property type="match status" value="1"/>
</dbReference>
<keyword evidence="13" id="KW-1185">Reference proteome</keyword>
<dbReference type="InterPro" id="IPR029019">
    <property type="entry name" value="HEX_eukaryotic_N"/>
</dbReference>
<dbReference type="Gene3D" id="3.20.20.80">
    <property type="entry name" value="Glycosidases"/>
    <property type="match status" value="1"/>
</dbReference>
<dbReference type="EMBL" id="MU167210">
    <property type="protein sequence ID" value="KAG0152035.1"/>
    <property type="molecule type" value="Genomic_DNA"/>
</dbReference>
<evidence type="ECO:0000256" key="1">
    <source>
        <dbReference type="ARBA" id="ARBA00001231"/>
    </source>
</evidence>
<comment type="caution">
    <text evidence="12">The sequence shown here is derived from an EMBL/GenBank/DDBJ whole genome shotgun (WGS) entry which is preliminary data.</text>
</comment>
<name>A0A9P6THS5_9BASI</name>
<dbReference type="PIRSF" id="PIRSF001093">
    <property type="entry name" value="B-hxosamndse_ab_euk"/>
    <property type="match status" value="1"/>
</dbReference>